<feature type="compositionally biased region" description="Low complexity" evidence="3">
    <location>
        <begin position="3235"/>
        <end position="3250"/>
    </location>
</feature>
<feature type="compositionally biased region" description="Low complexity" evidence="3">
    <location>
        <begin position="2598"/>
        <end position="2617"/>
    </location>
</feature>
<organism evidence="5 6">
    <name type="scientific">Tetrabaena socialis</name>
    <dbReference type="NCBI Taxonomy" id="47790"/>
    <lineage>
        <taxon>Eukaryota</taxon>
        <taxon>Viridiplantae</taxon>
        <taxon>Chlorophyta</taxon>
        <taxon>core chlorophytes</taxon>
        <taxon>Chlorophyceae</taxon>
        <taxon>CS clade</taxon>
        <taxon>Chlamydomonadales</taxon>
        <taxon>Tetrabaenaceae</taxon>
        <taxon>Tetrabaena</taxon>
    </lineage>
</organism>
<feature type="compositionally biased region" description="Gly residues" evidence="3">
    <location>
        <begin position="3133"/>
        <end position="3146"/>
    </location>
</feature>
<feature type="coiled-coil region" evidence="2">
    <location>
        <begin position="743"/>
        <end position="770"/>
    </location>
</feature>
<dbReference type="Gene3D" id="2.20.100.10">
    <property type="entry name" value="Thrombospondin type-1 (TSP1) repeat"/>
    <property type="match status" value="1"/>
</dbReference>
<feature type="region of interest" description="Disordered" evidence="3">
    <location>
        <begin position="2861"/>
        <end position="2891"/>
    </location>
</feature>
<feature type="region of interest" description="Disordered" evidence="3">
    <location>
        <begin position="1227"/>
        <end position="1248"/>
    </location>
</feature>
<dbReference type="PROSITE" id="PS00022">
    <property type="entry name" value="EGF_1"/>
    <property type="match status" value="1"/>
</dbReference>
<feature type="region of interest" description="Disordered" evidence="3">
    <location>
        <begin position="2586"/>
        <end position="2617"/>
    </location>
</feature>
<feature type="compositionally biased region" description="Low complexity" evidence="3">
    <location>
        <begin position="2326"/>
        <end position="2339"/>
    </location>
</feature>
<dbReference type="SMART" id="SM00209">
    <property type="entry name" value="TSP1"/>
    <property type="match status" value="2"/>
</dbReference>
<dbReference type="PROSITE" id="PS01248">
    <property type="entry name" value="EGF_LAM_1"/>
    <property type="match status" value="1"/>
</dbReference>
<feature type="region of interest" description="Disordered" evidence="3">
    <location>
        <begin position="2326"/>
        <end position="2363"/>
    </location>
</feature>
<comment type="caution">
    <text evidence="1">Lacks conserved residue(s) required for the propagation of feature annotation.</text>
</comment>
<feature type="compositionally biased region" description="Gly residues" evidence="3">
    <location>
        <begin position="1352"/>
        <end position="1365"/>
    </location>
</feature>
<feature type="compositionally biased region" description="Low complexity" evidence="3">
    <location>
        <begin position="3212"/>
        <end position="3227"/>
    </location>
</feature>
<dbReference type="GO" id="GO:0007229">
    <property type="term" value="P:integrin-mediated signaling pathway"/>
    <property type="evidence" value="ECO:0007669"/>
    <property type="project" value="UniProtKB-KW"/>
</dbReference>
<feature type="compositionally biased region" description="Pro residues" evidence="3">
    <location>
        <begin position="3064"/>
        <end position="3074"/>
    </location>
</feature>
<gene>
    <name evidence="5" type="ORF">TSOC_001799</name>
</gene>
<feature type="disulfide bond" evidence="1">
    <location>
        <begin position="2757"/>
        <end position="2766"/>
    </location>
</feature>
<feature type="compositionally biased region" description="Low complexity" evidence="3">
    <location>
        <begin position="3329"/>
        <end position="3347"/>
    </location>
</feature>
<proteinExistence type="predicted"/>
<feature type="compositionally biased region" description="Low complexity" evidence="3">
    <location>
        <begin position="1836"/>
        <end position="1847"/>
    </location>
</feature>
<keyword evidence="2" id="KW-0175">Coiled coil</keyword>
<feature type="region of interest" description="Disordered" evidence="3">
    <location>
        <begin position="939"/>
        <end position="960"/>
    </location>
</feature>
<dbReference type="SUPFAM" id="SSF82895">
    <property type="entry name" value="TSP-1 type 1 repeat"/>
    <property type="match status" value="2"/>
</dbReference>
<feature type="region of interest" description="Disordered" evidence="3">
    <location>
        <begin position="1712"/>
        <end position="1740"/>
    </location>
</feature>
<keyword evidence="5" id="KW-0401">Integrin</keyword>
<evidence type="ECO:0000256" key="3">
    <source>
        <dbReference type="SAM" id="MobiDB-lite"/>
    </source>
</evidence>
<feature type="compositionally biased region" description="Low complexity" evidence="3">
    <location>
        <begin position="3257"/>
        <end position="3296"/>
    </location>
</feature>
<feature type="compositionally biased region" description="Low complexity" evidence="3">
    <location>
        <begin position="3191"/>
        <end position="3202"/>
    </location>
</feature>
<reference evidence="5 6" key="1">
    <citation type="journal article" date="2017" name="Mol. Biol. Evol.">
        <title>The 4-celled Tetrabaena socialis nuclear genome reveals the essential components for genetic control of cell number at the origin of multicellularity in the volvocine lineage.</title>
        <authorList>
            <person name="Featherston J."/>
            <person name="Arakaki Y."/>
            <person name="Hanschen E.R."/>
            <person name="Ferris P.J."/>
            <person name="Michod R.E."/>
            <person name="Olson B.J.S.C."/>
            <person name="Nozaki H."/>
            <person name="Durand P.M."/>
        </authorList>
    </citation>
    <scope>NUCLEOTIDE SEQUENCE [LARGE SCALE GENOMIC DNA]</scope>
    <source>
        <strain evidence="5 6">NIES-571</strain>
    </source>
</reference>
<feature type="compositionally biased region" description="Low complexity" evidence="3">
    <location>
        <begin position="2986"/>
        <end position="3005"/>
    </location>
</feature>
<feature type="compositionally biased region" description="Polar residues" evidence="3">
    <location>
        <begin position="2975"/>
        <end position="2985"/>
    </location>
</feature>
<dbReference type="InterPro" id="IPR002049">
    <property type="entry name" value="LE_dom"/>
</dbReference>
<name>A0A2J8AFY1_9CHLO</name>
<dbReference type="OrthoDB" id="548998at2759"/>
<dbReference type="PROSITE" id="PS50092">
    <property type="entry name" value="TSP1"/>
    <property type="match status" value="2"/>
</dbReference>
<feature type="compositionally biased region" description="Basic residues" evidence="3">
    <location>
        <begin position="1012"/>
        <end position="1022"/>
    </location>
</feature>
<feature type="compositionally biased region" description="Low complexity" evidence="3">
    <location>
        <begin position="3429"/>
        <end position="3439"/>
    </location>
</feature>
<evidence type="ECO:0000259" key="4">
    <source>
        <dbReference type="PROSITE" id="PS50026"/>
    </source>
</evidence>
<feature type="compositionally biased region" description="Low complexity" evidence="3">
    <location>
        <begin position="2879"/>
        <end position="2891"/>
    </location>
</feature>
<keyword evidence="1" id="KW-1015">Disulfide bond</keyword>
<protein>
    <submittedName>
        <fullName evidence="5">A disintegrin and metalloproteinase with thrombospondin motifs 7</fullName>
    </submittedName>
</protein>
<feature type="region of interest" description="Disordered" evidence="3">
    <location>
        <begin position="1778"/>
        <end position="1798"/>
    </location>
</feature>
<dbReference type="Pfam" id="PF19030">
    <property type="entry name" value="TSP1_ADAMTS"/>
    <property type="match status" value="1"/>
</dbReference>
<dbReference type="InterPro" id="IPR000742">
    <property type="entry name" value="EGF"/>
</dbReference>
<dbReference type="EMBL" id="PGGS01000030">
    <property type="protein sequence ID" value="PNH11434.1"/>
    <property type="molecule type" value="Genomic_DNA"/>
</dbReference>
<dbReference type="InterPro" id="IPR000884">
    <property type="entry name" value="TSP1_rpt"/>
</dbReference>
<dbReference type="InterPro" id="IPR036383">
    <property type="entry name" value="TSP1_rpt_sf"/>
</dbReference>
<feature type="region of interest" description="Disordered" evidence="3">
    <location>
        <begin position="2405"/>
        <end position="2480"/>
    </location>
</feature>
<feature type="compositionally biased region" description="Low complexity" evidence="3">
    <location>
        <begin position="3112"/>
        <end position="3132"/>
    </location>
</feature>
<accession>A0A2J8AFY1</accession>
<feature type="region of interest" description="Disordered" evidence="3">
    <location>
        <begin position="1342"/>
        <end position="1367"/>
    </location>
</feature>
<dbReference type="CDD" id="cd00054">
    <property type="entry name" value="EGF_CA"/>
    <property type="match status" value="1"/>
</dbReference>
<feature type="region of interest" description="Disordered" evidence="3">
    <location>
        <begin position="2959"/>
        <end position="3011"/>
    </location>
</feature>
<dbReference type="Proteomes" id="UP000236333">
    <property type="component" value="Unassembled WGS sequence"/>
</dbReference>
<feature type="compositionally biased region" description="Low complexity" evidence="3">
    <location>
        <begin position="2449"/>
        <end position="2458"/>
    </location>
</feature>
<evidence type="ECO:0000256" key="2">
    <source>
        <dbReference type="SAM" id="Coils"/>
    </source>
</evidence>
<sequence length="3532" mass="353603">MHSKQRSRGWCPATAPQRPALPAPLLALLQFAICNFRLLLLLAALPGGSLQPQGPDPLVLAQVPPTVLGGAPAPIVYGDRSRGWYAVELLPAGGIALAPDSFQTAYDLAGLPRDCDERTVLSGSISTFALPLGSRNFSLVALLGLPRRDLSAPGGAIGDVLSLGGLRVQWDAAAGALQLTAGWDVAATLSVAVGRPAVTQLRFPTAFAVSAAPPIALGISRRDDGALAVCVDGSPAKLLRAPSAVSPLGGGWLAGSSLAAGWSLDGADALQLGDPRATTSVSARLHQAWLVTGAAWSCADMASLMPSAMSYGNVTLGAPLLAAPVLAAPPYVNQPPRLARMELSVSGGGTGAEGEAFVGQDVTVAGEVTDADGDALRVQLTWYGVPARGCATSGCGNEVFTAQGDGSALVSDTASYQMPGRYTVRLEATDLAGLVVAWDAHVLVRKLGDTQRRAACCRSTGMVVAGQAGRPLHSTRFRDPAVSGLALGLGWPADNLAAEDLEAERLFDYGVLAPAHNPGGLQLTTCLDAYLAGPGSPRVLSGSQDQARVTGGHGKRMLIVPQGFDWGAAAAEKNKSEAPACESHWTKWPTGSPYRRSTGTLPDGTPSYCSYACTRNGTQTLRQLTGMTDRLAEAIAELSYGRLSYSWDVTVTDTLPMPMNTSADAFFYSDLPVTPFLQRQGLSRAAFHTVMMLSPAPPARINSGFTAWSAVGAASMFVMRCAPQLYYLVHEVGHLLGLPHANIWSLQQQADGLLAQAEQMEEDAWRLQTESQAMQGDADRANAHAAASSSLVEQVSSSSWVWRSGAAGSHQYDPTVVISSAHRQSATALQLHRAATLKLYDASQKQAAAAEQQAALAKVEMDLADLEAQGPGSGGQGPDSLATAMINLARAKQNASQLRTNLRAVQQEMEQDRSAATVSSRGAVKADENLEHMEQQVQDLQQQGGVGWKAGRRSHRGEGRRIARPAEAGAMLRGGSSGEAWRKVDRQAHECPASGALRTAAGNSASPPARTASHKNAYHRPPHPVPYRRIGKLPVRIRVAGAGSGLPLDLRGSCGFPLLPRLQLHLGPPYDTATLRTTAAAAAAAGGNGTAREGDAARAASAAGASGGDGGLPAGIASVVWRNPMNVTFASGTMAATLPPFSDRWVREASAVDSPPCASGCDATYRVRLAAYDGAQVLVSVRVTEVSLSYILLHVSYRHYLPDEITTESELLFVPVLPPWAPRALPSSAGAPAAGAQPGSSGASGGVAAAQRVSDGPLMDAAVQAAAAGASAQGAWPPTAAGPGDGAWGLQLLGDLYGSRAAVEQPAAKWSAPQLPASGCSGQWSLTLLLKMAPPDRDGRWPVASVSLAPGDGAGPSGSSSGGGAPPQLGVWLVRNTSIAFATSKGSGSTTSPLALSLIMGSQQEALISMPAPDATQRVYHVALVYDQGRLGAWVDGSGAWHWRDAACSPARAGVTYCSGTAASARAAGDTDGDASLAAGLGAISLLGSGPGLGALLLSARAYNYALPRADFGAEATCLGDGTCAARFGLRAAPPPVAGEAPVGGSAGAAAAVAGVGVPGGTASIPVPDEPGWDLLAAAAASAAAALNASIPGPAGYSLQVGNWSDCSTSCGGGAAMRVVMCYRSTPMGPWPVSRDDCPLAGLPSSVAPCHQQPCPPSAALLAPTPGPSACLEAQLQAACNTGQEKQQQQQARQLLQPICLRADGLQLPLGSCAAAQPRPDDPSPAAAVDGPELSAEGTPGSLLPLAGAFDAAMGVAAWEAIDLRGVLVAGRGPEGGPAAQLELTSPGGSNSSGGGSDAATISLRRALASGALRPLCPAAATAPIPCSSGSGGGRTRNSSGNGSTAGSLAAAEAPALRWTLGPWGPCSSQCGGGGTRARAAACIDATIGAAPLEAAACEQALGPVPPALLSGPCGGGQPCSAARWRVGPWSQCVVASSDSLLRLGTTRRSLECVDAAGAPIAPVFCAGLGPAATTKAEAGAGAGGLNSTSGEERTDGASLLASALAASAASAAGSGGRYAPAVAADCWEAAPFAGRCMLPRMAASERPCFGNGACTYAGCVCNPGFAGQLCEVPLADSPESGAATPASVTIRGCASGVLDRRGLCCGTGLLSTNGTCCSAAADAPASTVLSLDASGGCCARPVDACGVCGGSGVAVDVQGLCCATRLDQHGLCCASGLTDECGVCDGDGTSCALRLQLRVQLRPGAANAPGAAVSLDSAALSRLLRLGVGPSSEALELSLLEVAGPVVTGAAAWLLATYDITYGGAAESTASVGVAAVGAGGPDPWDGPSTLPPLGPYTFSTTAVGLRLRGLGAALLALNATVLSPGSSGSQLASSRASGAHRRSVAGAQAADSDAVEGEVEGGSGGGGGVFGLLHAGGDAVAMAVQAAGAAVAAVRQAVWPRRGLGTPPYDDPYGSTARTVEPEPTTSTDAFQLRHQPGSREPHADGFGESSFGSDGRTMAGALGDAEGSESEQLGGRRRQTLAVAGRIQQGQAAISGAAGNAVLLPLAAPSALGVQAGRRRRLHEAAHPLLSALPTNSGIAPLQAAPGRPPRRARARNHTHVLAQSQLFQLSAALQEHWQPQSVLSGATSQRRRAQQQQQAQAQAQPLRPAASLPSAPAPTGIRILIAGAPPAGTAAAAAAAGTAATATPEQQAAALALAGSPDALRAVASLGLLGLEVVGMERLGLCGNGVCEVGEQAGVAGAAGCPQDCPAALRPAACPAGSSLGVRDGFGGGGMRSCSGRGACLTGPGACACHQGYTGDACDGCSPGFWRAAAGVAAGACIRQYIRGRTLPEWDALGPSPSRGLLSSKLALICIIVGSGTVSALVLASLAAFVWRSGLLRTKASVAVAPAGMAASPGRAATASKKKDRRSSRVAPTPHAASPAAAPWSWSLLRQQQPGAAGGGGAAAAAMMAAAVTPPRRALVRVMAAGDVEELLQLGSGLQVLSLSHPTPGSTITALSGAEQAAPSPPTSRQATRSLAPSPSQDQKQQGQQQQEQPGQERLSVSSQAPILSRMGSAQTSQTRRAWAQNAAVAAAVGAAEGEAAQGAKGAGEGGGSPPRSQPPAGPPSGVPALLRRPLAWLTGTLRDARSSTRSSLVTAAPQPGTPAPLGAGSPPAPQQQQMPDRSSAGGGSRRQGGGGPTREGVEDGLPGLVPEEDELGPEVEVLLYTVDSPRSPPQTPCRRRVTANSSSARRTTSGGQPLATWQAAAEAAVLPASPGADKSPPPPPRTSRLSSGGGRSPRSPRVLMPALSGAAAATAAAGAPSPAGSDSSAASSTTSGAAAGPWWHLTPLTPPWQLFHTAALDPAKARAGGAAAGAGRGEPRGPSRAAAAAAAYGAARAAEQGPRRPPAAGVAELVSPTRARRCASDGAAAGAAAAVGQQRQAAARQEAAVGRQAAARQEAAVGQQAAARQAAAEVEGRGARGSSGSSSSAVSGGGGGAGPAAGAQHQHPQPPQLPQQQPHRSPTGTRPVPGLSAAAAAAILASPRVTALRGQGAGQGGDAADVVKSPRRALLMPHPRAATPCDT</sequence>
<dbReference type="PROSITE" id="PS50026">
    <property type="entry name" value="EGF_3"/>
    <property type="match status" value="1"/>
</dbReference>
<feature type="compositionally biased region" description="Low complexity" evidence="3">
    <location>
        <begin position="3375"/>
        <end position="3422"/>
    </location>
</feature>
<dbReference type="CDD" id="cd00055">
    <property type="entry name" value="EGF_Lam"/>
    <property type="match status" value="1"/>
</dbReference>
<feature type="region of interest" description="Disordered" evidence="3">
    <location>
        <begin position="3048"/>
        <end position="3484"/>
    </location>
</feature>
<feature type="region of interest" description="Disordered" evidence="3">
    <location>
        <begin position="1828"/>
        <end position="1847"/>
    </location>
</feature>
<feature type="compositionally biased region" description="Low complexity" evidence="3">
    <location>
        <begin position="3307"/>
        <end position="3318"/>
    </location>
</feature>
<comment type="caution">
    <text evidence="5">The sequence shown here is derived from an EMBL/GenBank/DDBJ whole genome shotgun (WGS) entry which is preliminary data.</text>
</comment>
<keyword evidence="1" id="KW-0245">EGF-like domain</keyword>
<feature type="region of interest" description="Disordered" evidence="3">
    <location>
        <begin position="2540"/>
        <end position="2560"/>
    </location>
</feature>
<feature type="domain" description="EGF-like" evidence="4">
    <location>
        <begin position="2732"/>
        <end position="2767"/>
    </location>
</feature>
<keyword evidence="6" id="KW-1185">Reference proteome</keyword>
<feature type="region of interest" description="Disordered" evidence="3">
    <location>
        <begin position="998"/>
        <end position="1027"/>
    </location>
</feature>
<evidence type="ECO:0000313" key="5">
    <source>
        <dbReference type="EMBL" id="PNH11434.1"/>
    </source>
</evidence>
<evidence type="ECO:0000313" key="6">
    <source>
        <dbReference type="Proteomes" id="UP000236333"/>
    </source>
</evidence>
<evidence type="ECO:0000256" key="1">
    <source>
        <dbReference type="PROSITE-ProRule" id="PRU00076"/>
    </source>
</evidence>